<dbReference type="Pfam" id="PF02021">
    <property type="entry name" value="UPF0102"/>
    <property type="match status" value="1"/>
</dbReference>
<dbReference type="STRING" id="639283.Snov_3843"/>
<dbReference type="KEGG" id="sno:Snov_3843"/>
<evidence type="ECO:0000256" key="1">
    <source>
        <dbReference type="ARBA" id="ARBA00006738"/>
    </source>
</evidence>
<keyword evidence="4" id="KW-1185">Reference proteome</keyword>
<dbReference type="eggNOG" id="COG0792">
    <property type="taxonomic scope" value="Bacteria"/>
</dbReference>
<accession>D6ZYZ4</accession>
<evidence type="ECO:0000256" key="2">
    <source>
        <dbReference type="HAMAP-Rule" id="MF_00048"/>
    </source>
</evidence>
<dbReference type="Gene3D" id="3.40.1350.10">
    <property type="match status" value="1"/>
</dbReference>
<gene>
    <name evidence="3" type="ordered locus">Snov_3843</name>
</gene>
<dbReference type="AlphaFoldDB" id="D6ZYZ4"/>
<reference evidence="3 4" key="1">
    <citation type="journal article" date="2012" name="Stand. Genomic Sci.">
        <title>Complete genome sequence of the facultatively chemolithoautotrophic and methylotrophic alpha Proteobacterium Starkeya novella type strain (ATCC 8093(T)).</title>
        <authorList>
            <person name="Kappler U."/>
            <person name="Davenport K."/>
            <person name="Beatson S."/>
            <person name="Lucas S."/>
            <person name="Lapidus A."/>
            <person name="Copeland A."/>
            <person name="Berry K.W."/>
            <person name="Glavina Del Rio T."/>
            <person name="Hammon N."/>
            <person name="Dalin E."/>
            <person name="Tice H."/>
            <person name="Pitluck S."/>
            <person name="Richardson P."/>
            <person name="Bruce D."/>
            <person name="Goodwin L.A."/>
            <person name="Han C."/>
            <person name="Tapia R."/>
            <person name="Detter J.C."/>
            <person name="Chang Y.J."/>
            <person name="Jeffries C.D."/>
            <person name="Land M."/>
            <person name="Hauser L."/>
            <person name="Kyrpides N.C."/>
            <person name="Goker M."/>
            <person name="Ivanova N."/>
            <person name="Klenk H.P."/>
            <person name="Woyke T."/>
        </authorList>
    </citation>
    <scope>NUCLEOTIDE SEQUENCE [LARGE SCALE GENOMIC DNA]</scope>
    <source>
        <strain evidence="4">ATCC 8093 / DSM 506 / JCM 20403 / CCM 1077 / IAM 12100 / NBRC 12443 / NCIMB 10456</strain>
    </source>
</reference>
<dbReference type="NCBIfam" id="NF009151">
    <property type="entry name" value="PRK12497.1-5"/>
    <property type="match status" value="1"/>
</dbReference>
<dbReference type="InterPro" id="IPR011335">
    <property type="entry name" value="Restrct_endonuc-II-like"/>
</dbReference>
<dbReference type="PANTHER" id="PTHR34039">
    <property type="entry name" value="UPF0102 PROTEIN YRAN"/>
    <property type="match status" value="1"/>
</dbReference>
<dbReference type="PANTHER" id="PTHR34039:SF1">
    <property type="entry name" value="UPF0102 PROTEIN YRAN"/>
    <property type="match status" value="1"/>
</dbReference>
<dbReference type="EMBL" id="CP002026">
    <property type="protein sequence ID" value="ADH91113.1"/>
    <property type="molecule type" value="Genomic_DNA"/>
</dbReference>
<proteinExistence type="inferred from homology"/>
<dbReference type="SUPFAM" id="SSF52980">
    <property type="entry name" value="Restriction endonuclease-like"/>
    <property type="match status" value="1"/>
</dbReference>
<sequence length="124" mass="13423">MQGTMTERRRAAFTRGLDAEAAAAALFEAQGFEVVAKRVRTPRGEIDLIVAREGLLVFVEVKARASLTVAAESILPRQRRRIAGAAEIFLARNPSYDGFDMRLDVVLVAPGAAPMHLPGAFDAE</sequence>
<evidence type="ECO:0000313" key="3">
    <source>
        <dbReference type="EMBL" id="ADH91113.1"/>
    </source>
</evidence>
<name>D6ZYZ4_ANCN5</name>
<dbReference type="InterPro" id="IPR011856">
    <property type="entry name" value="tRNA_endonuc-like_dom_sf"/>
</dbReference>
<comment type="similarity">
    <text evidence="1 2">Belongs to the UPF0102 family.</text>
</comment>
<dbReference type="HOGENOM" id="CLU_115353_0_2_5"/>
<dbReference type="Proteomes" id="UP000006633">
    <property type="component" value="Chromosome"/>
</dbReference>
<dbReference type="InterPro" id="IPR003509">
    <property type="entry name" value="UPF0102_YraN-like"/>
</dbReference>
<protein>
    <recommendedName>
        <fullName evidence="2">UPF0102 protein Snov_3843</fullName>
    </recommendedName>
</protein>
<dbReference type="HAMAP" id="MF_00048">
    <property type="entry name" value="UPF0102"/>
    <property type="match status" value="1"/>
</dbReference>
<dbReference type="GO" id="GO:0003676">
    <property type="term" value="F:nucleic acid binding"/>
    <property type="evidence" value="ECO:0007669"/>
    <property type="project" value="InterPro"/>
</dbReference>
<organism evidence="3 4">
    <name type="scientific">Ancylobacter novellus (strain ATCC 8093 / DSM 506 / JCM 20403 / CCM 1077 / IAM 12100 / NBRC 12443 / NCIMB 10456)</name>
    <name type="common">Starkeya novella</name>
    <dbReference type="NCBI Taxonomy" id="639283"/>
    <lineage>
        <taxon>Bacteria</taxon>
        <taxon>Pseudomonadati</taxon>
        <taxon>Pseudomonadota</taxon>
        <taxon>Alphaproteobacteria</taxon>
        <taxon>Hyphomicrobiales</taxon>
        <taxon>Xanthobacteraceae</taxon>
        <taxon>Ancylobacter</taxon>
    </lineage>
</organism>
<evidence type="ECO:0000313" key="4">
    <source>
        <dbReference type="Proteomes" id="UP000006633"/>
    </source>
</evidence>